<dbReference type="Gene3D" id="2.30.320.10">
    <property type="entry name" value="YwqG-like"/>
    <property type="match status" value="1"/>
</dbReference>
<accession>A0ABP8K7I4</accession>
<name>A0ABP8K7I4_9ACTN</name>
<proteinExistence type="predicted"/>
<dbReference type="SUPFAM" id="SSF103032">
    <property type="entry name" value="Hypothetical protein YwqG"/>
    <property type="match status" value="1"/>
</dbReference>
<dbReference type="PANTHER" id="PTHR36436">
    <property type="entry name" value="SLL5081 PROTEIN"/>
    <property type="match status" value="1"/>
</dbReference>
<dbReference type="Pfam" id="PF09234">
    <property type="entry name" value="DUF1963"/>
    <property type="match status" value="1"/>
</dbReference>
<organism evidence="1 2">
    <name type="scientific">Tsukamurella soli</name>
    <dbReference type="NCBI Taxonomy" id="644556"/>
    <lineage>
        <taxon>Bacteria</taxon>
        <taxon>Bacillati</taxon>
        <taxon>Actinomycetota</taxon>
        <taxon>Actinomycetes</taxon>
        <taxon>Mycobacteriales</taxon>
        <taxon>Tsukamurellaceae</taxon>
        <taxon>Tsukamurella</taxon>
    </lineage>
</organism>
<evidence type="ECO:0000313" key="2">
    <source>
        <dbReference type="Proteomes" id="UP001500635"/>
    </source>
</evidence>
<dbReference type="EMBL" id="BAABFR010000087">
    <property type="protein sequence ID" value="GAA4401369.1"/>
    <property type="molecule type" value="Genomic_DNA"/>
</dbReference>
<dbReference type="Proteomes" id="UP001500635">
    <property type="component" value="Unassembled WGS sequence"/>
</dbReference>
<comment type="caution">
    <text evidence="1">The sequence shown here is derived from an EMBL/GenBank/DDBJ whole genome shotgun (WGS) entry which is preliminary data.</text>
</comment>
<protein>
    <submittedName>
        <fullName evidence="1">DUF1963 domain-containing protein</fullName>
    </submittedName>
</protein>
<dbReference type="InterPro" id="IPR015315">
    <property type="entry name" value="DUF1963"/>
</dbReference>
<gene>
    <name evidence="1" type="ORF">GCM10023147_40850</name>
</gene>
<sequence>MGPRMPGELVALVDALRVPCVGLLPVGGRVGAADSYAGGHPFWPDGADWPEYAGRPMSFVAQIDAAALPIPVPGFPERGLLQWFVGADDVLGAYGTPGEPGFHTRWTDPSAAPSVRAPSDPTPAHIAERRGDDIRFALETRMPIPLRPFAVQTIPYLDEAGIADTEPIARWAEQLDEDPDDLDYVWAEHVRGPSSPLADIWRGSNIGGFPTFTQWDVRGTDDYAPWGAREGALILELDSDDIPGWGDGGVGHLFGIASDTATHRYQWDCL</sequence>
<keyword evidence="2" id="KW-1185">Reference proteome</keyword>
<dbReference type="PANTHER" id="PTHR36436:SF6">
    <property type="entry name" value="SLL5081 PROTEIN"/>
    <property type="match status" value="1"/>
</dbReference>
<evidence type="ECO:0000313" key="1">
    <source>
        <dbReference type="EMBL" id="GAA4401369.1"/>
    </source>
</evidence>
<reference evidence="2" key="1">
    <citation type="journal article" date="2019" name="Int. J. Syst. Evol. Microbiol.">
        <title>The Global Catalogue of Microorganisms (GCM) 10K type strain sequencing project: providing services to taxonomists for standard genome sequencing and annotation.</title>
        <authorList>
            <consortium name="The Broad Institute Genomics Platform"/>
            <consortium name="The Broad Institute Genome Sequencing Center for Infectious Disease"/>
            <person name="Wu L."/>
            <person name="Ma J."/>
        </authorList>
    </citation>
    <scope>NUCLEOTIDE SEQUENCE [LARGE SCALE GENOMIC DNA]</scope>
    <source>
        <strain evidence="2">JCM 17688</strain>
    </source>
</reference>
<dbReference type="InterPro" id="IPR035948">
    <property type="entry name" value="YwqG-like_sf"/>
</dbReference>